<organism evidence="1">
    <name type="scientific">marine metagenome</name>
    <dbReference type="NCBI Taxonomy" id="408172"/>
    <lineage>
        <taxon>unclassified sequences</taxon>
        <taxon>metagenomes</taxon>
        <taxon>ecological metagenomes</taxon>
    </lineage>
</organism>
<dbReference type="AlphaFoldDB" id="A0A382B8X3"/>
<evidence type="ECO:0008006" key="2">
    <source>
        <dbReference type="Google" id="ProtNLM"/>
    </source>
</evidence>
<name>A0A382B8X3_9ZZZZ</name>
<proteinExistence type="predicted"/>
<dbReference type="EMBL" id="UINC01028536">
    <property type="protein sequence ID" value="SVB09677.1"/>
    <property type="molecule type" value="Genomic_DNA"/>
</dbReference>
<evidence type="ECO:0000313" key="1">
    <source>
        <dbReference type="EMBL" id="SVB09677.1"/>
    </source>
</evidence>
<reference evidence="1" key="1">
    <citation type="submission" date="2018-05" db="EMBL/GenBank/DDBJ databases">
        <authorList>
            <person name="Lanie J.A."/>
            <person name="Ng W.-L."/>
            <person name="Kazmierczak K.M."/>
            <person name="Andrzejewski T.M."/>
            <person name="Davidsen T.M."/>
            <person name="Wayne K.J."/>
            <person name="Tettelin H."/>
            <person name="Glass J.I."/>
            <person name="Rusch D."/>
            <person name="Podicherti R."/>
            <person name="Tsui H.-C.T."/>
            <person name="Winkler M.E."/>
        </authorList>
    </citation>
    <scope>NUCLEOTIDE SEQUENCE</scope>
</reference>
<sequence length="464" mass="50631">MKKIILFFIPLLCFSKNLALENRFNPPARELMDVEIIGDIMIIPGNLDGYDFYDISNPTNPTLITNFEVPMGNRSLPGLWVSAADSVAYFTCRTRQDGSAIVNFSDPSNPEHIGSLSVSGTNINNPSFEGSDIYGDMLAVAAHEDGILVYDISDPINPELNYSRSCENAWTVAFLDSNHIAIGNGEFGVILEEISCISDSCDGSSFLTQGSVKDLEVQDSLLFIAEGSHGISVYEISNINEPVLLDQFDTQGLANKIAVFDSNKIAVSDWLDVKILEWTGESLELIGYKSTGKRTMAIGARDSVIYSAEWQHLQTFSFGEIEEADLDISSWDISFPALEIGESDTFDLLVENNGQFSLGISPPFLNHNDFQSINFPEYIEPGDTALAQIVYTKSNQNASGMMRITSNDPDESEIEVLIVGNYEGGIVGLDAPDFTLPITANGSGDFTLSDHLGQIVVIAFFAPG</sequence>
<dbReference type="SUPFAM" id="SSF63829">
    <property type="entry name" value="Calcium-dependent phosphotriesterase"/>
    <property type="match status" value="1"/>
</dbReference>
<dbReference type="InterPro" id="IPR013783">
    <property type="entry name" value="Ig-like_fold"/>
</dbReference>
<dbReference type="Pfam" id="PF08309">
    <property type="entry name" value="LVIVD"/>
    <property type="match status" value="3"/>
</dbReference>
<dbReference type="InterPro" id="IPR013211">
    <property type="entry name" value="LVIVD"/>
</dbReference>
<gene>
    <name evidence="1" type="ORF">METZ01_LOCUS162531</name>
</gene>
<dbReference type="Gene3D" id="2.60.40.10">
    <property type="entry name" value="Immunoglobulins"/>
    <property type="match status" value="1"/>
</dbReference>
<accession>A0A382B8X3</accession>
<protein>
    <recommendedName>
        <fullName evidence="2">Abnormal spindle-like microcephaly-associated protein ASH domain-containing protein</fullName>
    </recommendedName>
</protein>